<sequence length="151" mass="16435">MDVVAVAFCVDDDGDVGGGGGDGGGAATAFGAEAMMIAIGSSSGGGGVYFVRFRTMCLTNNNCTCAVEIDWVRQSLIEHFDKFNTNIRILTNDLVSWANGFPCINNNNNNNNNTMVARAYQWFKGANRLSCNYRYFGLLMRVSNKLQKFIS</sequence>
<dbReference type="Proteomes" id="UP000091820">
    <property type="component" value="Unassembled WGS sequence"/>
</dbReference>
<evidence type="ECO:0000313" key="1">
    <source>
        <dbReference type="EnsemblMetazoa" id="GBRI028151-PA"/>
    </source>
</evidence>
<evidence type="ECO:0000313" key="2">
    <source>
        <dbReference type="Proteomes" id="UP000091820"/>
    </source>
</evidence>
<protein>
    <submittedName>
        <fullName evidence="1">Uncharacterized protein</fullName>
    </submittedName>
</protein>
<reference evidence="2" key="1">
    <citation type="submission" date="2014-03" db="EMBL/GenBank/DDBJ databases">
        <authorList>
            <person name="Aksoy S."/>
            <person name="Warren W."/>
            <person name="Wilson R.K."/>
        </authorList>
    </citation>
    <scope>NUCLEOTIDE SEQUENCE [LARGE SCALE GENOMIC DNA]</scope>
    <source>
        <strain evidence="2">IAEA</strain>
    </source>
</reference>
<reference evidence="1" key="2">
    <citation type="submission" date="2020-05" db="UniProtKB">
        <authorList>
            <consortium name="EnsemblMetazoa"/>
        </authorList>
    </citation>
    <scope>IDENTIFICATION</scope>
    <source>
        <strain evidence="1">IAEA</strain>
    </source>
</reference>
<dbReference type="EnsemblMetazoa" id="GBRI028151-RA">
    <property type="protein sequence ID" value="GBRI028151-PA"/>
    <property type="gene ID" value="GBRI028151"/>
</dbReference>
<name>A0A1A9WQF0_9MUSC</name>
<proteinExistence type="predicted"/>
<keyword evidence="2" id="KW-1185">Reference proteome</keyword>
<dbReference type="AlphaFoldDB" id="A0A1A9WQF0"/>
<accession>A0A1A9WQF0</accession>
<dbReference type="VEuPathDB" id="VectorBase:GBRI028151"/>
<organism evidence="1 2">
    <name type="scientific">Glossina brevipalpis</name>
    <dbReference type="NCBI Taxonomy" id="37001"/>
    <lineage>
        <taxon>Eukaryota</taxon>
        <taxon>Metazoa</taxon>
        <taxon>Ecdysozoa</taxon>
        <taxon>Arthropoda</taxon>
        <taxon>Hexapoda</taxon>
        <taxon>Insecta</taxon>
        <taxon>Pterygota</taxon>
        <taxon>Neoptera</taxon>
        <taxon>Endopterygota</taxon>
        <taxon>Diptera</taxon>
        <taxon>Brachycera</taxon>
        <taxon>Muscomorpha</taxon>
        <taxon>Hippoboscoidea</taxon>
        <taxon>Glossinidae</taxon>
        <taxon>Glossina</taxon>
    </lineage>
</organism>